<name>A0A976FGT6_BRELC</name>
<organism evidence="5 6">
    <name type="scientific">Bremia lactucae</name>
    <name type="common">Lettuce downy mildew</name>
    <dbReference type="NCBI Taxonomy" id="4779"/>
    <lineage>
        <taxon>Eukaryota</taxon>
        <taxon>Sar</taxon>
        <taxon>Stramenopiles</taxon>
        <taxon>Oomycota</taxon>
        <taxon>Peronosporomycetes</taxon>
        <taxon>Peronosporales</taxon>
        <taxon>Peronosporaceae</taxon>
        <taxon>Bremia</taxon>
    </lineage>
</organism>
<dbReference type="InterPro" id="IPR015943">
    <property type="entry name" value="WD40/YVTN_repeat-like_dom_sf"/>
</dbReference>
<feature type="transmembrane region" description="Helical" evidence="3">
    <location>
        <begin position="419"/>
        <end position="439"/>
    </location>
</feature>
<protein>
    <recommendedName>
        <fullName evidence="4">WDR19 first beta-propeller domain-containing protein</fullName>
    </recommendedName>
</protein>
<dbReference type="EMBL" id="SHOA02000203">
    <property type="protein sequence ID" value="TDH66199.1"/>
    <property type="molecule type" value="Genomic_DNA"/>
</dbReference>
<feature type="domain" description="WDR19 first beta-propeller" evidence="4">
    <location>
        <begin position="154"/>
        <end position="327"/>
    </location>
</feature>
<dbReference type="Pfam" id="PF23389">
    <property type="entry name" value="Beta-prop_WDR19_1st"/>
    <property type="match status" value="2"/>
</dbReference>
<dbReference type="Proteomes" id="UP000294530">
    <property type="component" value="Unassembled WGS sequence"/>
</dbReference>
<dbReference type="Gene3D" id="2.130.10.10">
    <property type="entry name" value="YVTN repeat-like/Quinoprotein amine dehydrogenase"/>
    <property type="match status" value="2"/>
</dbReference>
<dbReference type="GO" id="GO:0005929">
    <property type="term" value="C:cilium"/>
    <property type="evidence" value="ECO:0007669"/>
    <property type="project" value="TreeGrafter"/>
</dbReference>
<keyword evidence="1" id="KW-0853">WD repeat</keyword>
<keyword evidence="6" id="KW-1185">Reference proteome</keyword>
<evidence type="ECO:0000256" key="3">
    <source>
        <dbReference type="SAM" id="Phobius"/>
    </source>
</evidence>
<dbReference type="InterPro" id="IPR040379">
    <property type="entry name" value="WDR19/dyf-2"/>
</dbReference>
<dbReference type="InterPro" id="IPR057855">
    <property type="entry name" value="Beta-prop_WDR19_1st"/>
</dbReference>
<dbReference type="SUPFAM" id="SSF50978">
    <property type="entry name" value="WD40 repeat-like"/>
    <property type="match status" value="1"/>
</dbReference>
<evidence type="ECO:0000259" key="4">
    <source>
        <dbReference type="Pfam" id="PF23389"/>
    </source>
</evidence>
<sequence>MLITFSVDARHHGVGPVRYAWDPRDSYVASTGASRVVHIFSRRGKLVDQIVPPSPSMCTLLEWSVSGSILAIVQANSSSLVLWEPTKIEQHQLVELPCKDISYLKWSTSPNSLMVNLFLSGKLLRNSHLAVVWCCNSLLLARLEAKFTFMTTLKVASKHKRRILCGDWNLENKFAFGSEDRQITICLPSGETIDQVKIKASPRSITFGGKKGNKNSILSVNMGGKTILLYDLTERENALELAFQARYGKIVSYQWFGHGYIVAGFSSGYVVIISTHLKHIGQEQYCVKFHEQSLREIVYNEANEVVATCGDNCIKVVRMSDWKEIAVEYLDSDASALTSNIVPSSMSSSSALGDPSSSGTCPMQVPSMTFEDLEWTRDGRILSISSQNGCLHNFIILNSVLQTSFFHPKSPFAALLKPIAPWTLVFTIVFMVVAILLVISLRFNVSCWDVIRAMTGFIEVL</sequence>
<dbReference type="GO" id="GO:0030991">
    <property type="term" value="C:intraciliary transport particle A"/>
    <property type="evidence" value="ECO:0007669"/>
    <property type="project" value="TreeGrafter"/>
</dbReference>
<dbReference type="AlphaFoldDB" id="A0A976FGT6"/>
<feature type="domain" description="WDR19 first beta-propeller" evidence="4">
    <location>
        <begin position="18"/>
        <end position="115"/>
    </location>
</feature>
<evidence type="ECO:0000256" key="1">
    <source>
        <dbReference type="ARBA" id="ARBA00022574"/>
    </source>
</evidence>
<keyword evidence="2" id="KW-0677">Repeat</keyword>
<proteinExistence type="predicted"/>
<dbReference type="GeneID" id="94349936"/>
<evidence type="ECO:0000313" key="6">
    <source>
        <dbReference type="Proteomes" id="UP000294530"/>
    </source>
</evidence>
<dbReference type="GO" id="GO:0060271">
    <property type="term" value="P:cilium assembly"/>
    <property type="evidence" value="ECO:0007669"/>
    <property type="project" value="TreeGrafter"/>
</dbReference>
<evidence type="ECO:0000313" key="5">
    <source>
        <dbReference type="EMBL" id="TDH66199.1"/>
    </source>
</evidence>
<dbReference type="KEGG" id="blac:94349936"/>
<dbReference type="PANTHER" id="PTHR14920">
    <property type="entry name" value="OSMOTIC AVOIDANCE ABNORMAL PROTEIN 1/WD REPEAT MEMBRANE PROTEIN"/>
    <property type="match status" value="1"/>
</dbReference>
<dbReference type="PANTHER" id="PTHR14920:SF0">
    <property type="entry name" value="WD REPEAT DOMAIN 19"/>
    <property type="match status" value="1"/>
</dbReference>
<gene>
    <name evidence="5" type="ORF">CCR75_006194</name>
</gene>
<dbReference type="RefSeq" id="XP_067815698.1">
    <property type="nucleotide sequence ID" value="XM_067964265.1"/>
</dbReference>
<keyword evidence="3" id="KW-1133">Transmembrane helix</keyword>
<accession>A0A976FGT6</accession>
<dbReference type="InterPro" id="IPR036322">
    <property type="entry name" value="WD40_repeat_dom_sf"/>
</dbReference>
<keyword evidence="3" id="KW-0472">Membrane</keyword>
<keyword evidence="3" id="KW-0812">Transmembrane</keyword>
<comment type="caution">
    <text evidence="5">The sequence shown here is derived from an EMBL/GenBank/DDBJ whole genome shotgun (WGS) entry which is preliminary data.</text>
</comment>
<dbReference type="GO" id="GO:0035721">
    <property type="term" value="P:intraciliary retrograde transport"/>
    <property type="evidence" value="ECO:0007669"/>
    <property type="project" value="InterPro"/>
</dbReference>
<evidence type="ECO:0000256" key="2">
    <source>
        <dbReference type="ARBA" id="ARBA00022737"/>
    </source>
</evidence>
<reference evidence="5 6" key="1">
    <citation type="journal article" date="2021" name="Genome Biol.">
        <title>AFLAP: assembly-free linkage analysis pipeline using k-mers from genome sequencing data.</title>
        <authorList>
            <person name="Fletcher K."/>
            <person name="Zhang L."/>
            <person name="Gil J."/>
            <person name="Han R."/>
            <person name="Cavanaugh K."/>
            <person name="Michelmore R."/>
        </authorList>
    </citation>
    <scope>NUCLEOTIDE SEQUENCE [LARGE SCALE GENOMIC DNA]</scope>
    <source>
        <strain evidence="5 6">SF5</strain>
    </source>
</reference>
<dbReference type="OrthoDB" id="10250638at2759"/>